<reference evidence="5" key="1">
    <citation type="journal article" date="2020" name="Nature">
        <title>Giant virus diversity and host interactions through global metagenomics.</title>
        <authorList>
            <person name="Schulz F."/>
            <person name="Roux S."/>
            <person name="Paez-Espino D."/>
            <person name="Jungbluth S."/>
            <person name="Walsh D.A."/>
            <person name="Denef V.J."/>
            <person name="McMahon K.D."/>
            <person name="Konstantinidis K.T."/>
            <person name="Eloe-Fadrosh E.A."/>
            <person name="Kyrpides N.C."/>
            <person name="Woyke T."/>
        </authorList>
    </citation>
    <scope>NUCLEOTIDE SEQUENCE</scope>
    <source>
        <strain evidence="5">GVMAG-M-3300023174-60</strain>
    </source>
</reference>
<dbReference type="GO" id="GO:0008270">
    <property type="term" value="F:zinc ion binding"/>
    <property type="evidence" value="ECO:0007669"/>
    <property type="project" value="UniProtKB-KW"/>
</dbReference>
<evidence type="ECO:0000256" key="1">
    <source>
        <dbReference type="ARBA" id="ARBA00022723"/>
    </source>
</evidence>
<name>A0A6C0DUS4_9ZZZZ</name>
<evidence type="ECO:0000256" key="3">
    <source>
        <dbReference type="ARBA" id="ARBA00022833"/>
    </source>
</evidence>
<dbReference type="Pfam" id="PF07661">
    <property type="entry name" value="MORN_2"/>
    <property type="match status" value="2"/>
</dbReference>
<organism evidence="5">
    <name type="scientific">viral metagenome</name>
    <dbReference type="NCBI Taxonomy" id="1070528"/>
    <lineage>
        <taxon>unclassified sequences</taxon>
        <taxon>metagenomes</taxon>
        <taxon>organismal metagenomes</taxon>
    </lineage>
</organism>
<dbReference type="SUPFAM" id="SSF82185">
    <property type="entry name" value="Histone H3 K4-specific methyltransferase SET7/9 N-terminal domain"/>
    <property type="match status" value="1"/>
</dbReference>
<keyword evidence="1" id="KW-0479">Metal-binding</keyword>
<proteinExistence type="predicted"/>
<evidence type="ECO:0000313" key="5">
    <source>
        <dbReference type="EMBL" id="QHT20120.1"/>
    </source>
</evidence>
<evidence type="ECO:0000259" key="4">
    <source>
        <dbReference type="PROSITE" id="PS51292"/>
    </source>
</evidence>
<protein>
    <recommendedName>
        <fullName evidence="4">RING-CH-type domain-containing protein</fullName>
    </recommendedName>
</protein>
<accession>A0A6C0DUS4</accession>
<dbReference type="Pfam" id="PF12906">
    <property type="entry name" value="RINGv"/>
    <property type="match status" value="1"/>
</dbReference>
<dbReference type="AlphaFoldDB" id="A0A6C0DUS4"/>
<keyword evidence="2" id="KW-0863">Zinc-finger</keyword>
<dbReference type="InterPro" id="IPR011652">
    <property type="entry name" value="MORN_2"/>
</dbReference>
<dbReference type="SUPFAM" id="SSF57850">
    <property type="entry name" value="RING/U-box"/>
    <property type="match status" value="1"/>
</dbReference>
<evidence type="ECO:0000256" key="2">
    <source>
        <dbReference type="ARBA" id="ARBA00022771"/>
    </source>
</evidence>
<dbReference type="InterPro" id="IPR011016">
    <property type="entry name" value="Znf_RING-CH"/>
</dbReference>
<dbReference type="SMART" id="SM00744">
    <property type="entry name" value="RINGv"/>
    <property type="match status" value="1"/>
</dbReference>
<dbReference type="Gene3D" id="2.20.110.10">
    <property type="entry name" value="Histone H3 K4-specific methyltransferase SET7/9 N-terminal domain"/>
    <property type="match status" value="1"/>
</dbReference>
<keyword evidence="3" id="KW-0862">Zinc</keyword>
<dbReference type="PROSITE" id="PS51292">
    <property type="entry name" value="ZF_RING_CH"/>
    <property type="match status" value="1"/>
</dbReference>
<dbReference type="Gene3D" id="3.30.40.10">
    <property type="entry name" value="Zinc/RING finger domain, C3HC4 (zinc finger)"/>
    <property type="match status" value="1"/>
</dbReference>
<dbReference type="EMBL" id="MN739677">
    <property type="protein sequence ID" value="QHT20120.1"/>
    <property type="molecule type" value="Genomic_DNA"/>
</dbReference>
<feature type="domain" description="RING-CH-type" evidence="4">
    <location>
        <begin position="1"/>
        <end position="60"/>
    </location>
</feature>
<dbReference type="InterPro" id="IPR013083">
    <property type="entry name" value="Znf_RING/FYVE/PHD"/>
</dbReference>
<sequence>MEESILCYICYENESKENPYASEPNPCTCKGSIIIHTKCLENVIKTSRNCSICKSKYNLKYLPQKDGRELIIETSEYGKRIEYTINERGERHGTYVIKNSSGRTILFHSYINGIMEGPYVEYYQNGQIKSVCKCRNNRIEGEYCEWDANGNVLEESIYKNGQKHGECIKWVREGWCRVAKTVNYIEGVGEEDY</sequence>